<dbReference type="AlphaFoldDB" id="A0A212K5P0"/>
<sequence length="103" mass="12049">MRTRGFGMGFFGGNPFDKDARKEFKESWSKMTDSEKLELMNKRMEGLDNHEDHFSVEAIDSRCEKWMSMSSDEKQAFVDEKKKAFECRMHGMHGMHGHFGFGQ</sequence>
<accession>A0A212K5P0</accession>
<protein>
    <submittedName>
        <fullName evidence="1">Uncharacterized protein</fullName>
    </submittedName>
</protein>
<dbReference type="RefSeq" id="WP_291124940.1">
    <property type="nucleotide sequence ID" value="NZ_LT599021.1"/>
</dbReference>
<gene>
    <name evidence="1" type="ORF">KL86DYS2_13090</name>
</gene>
<reference evidence="1" key="1">
    <citation type="submission" date="2016-04" db="EMBL/GenBank/DDBJ databases">
        <authorList>
            <person name="Evans L.H."/>
            <person name="Alamgir A."/>
            <person name="Owens N."/>
            <person name="Weber N.D."/>
            <person name="Virtaneva K."/>
            <person name="Barbian K."/>
            <person name="Babar A."/>
            <person name="Rosenke K."/>
        </authorList>
    </citation>
    <scope>NUCLEOTIDE SEQUENCE</scope>
    <source>
        <strain evidence="1">86-2</strain>
    </source>
</reference>
<proteinExistence type="predicted"/>
<name>A0A212K5P0_9BACT</name>
<organism evidence="1">
    <name type="scientific">uncultured Dysgonomonas sp</name>
    <dbReference type="NCBI Taxonomy" id="206096"/>
    <lineage>
        <taxon>Bacteria</taxon>
        <taxon>Pseudomonadati</taxon>
        <taxon>Bacteroidota</taxon>
        <taxon>Bacteroidia</taxon>
        <taxon>Bacteroidales</taxon>
        <taxon>Dysgonomonadaceae</taxon>
        <taxon>Dysgonomonas</taxon>
        <taxon>environmental samples</taxon>
    </lineage>
</organism>
<dbReference type="EMBL" id="FLUL01000001">
    <property type="protein sequence ID" value="SBW07034.1"/>
    <property type="molecule type" value="Genomic_DNA"/>
</dbReference>
<evidence type="ECO:0000313" key="1">
    <source>
        <dbReference type="EMBL" id="SBW07034.1"/>
    </source>
</evidence>